<dbReference type="Proteomes" id="UP001652621">
    <property type="component" value="Unplaced"/>
</dbReference>
<organism evidence="10 11">
    <name type="scientific">Musca domestica</name>
    <name type="common">House fly</name>
    <dbReference type="NCBI Taxonomy" id="7370"/>
    <lineage>
        <taxon>Eukaryota</taxon>
        <taxon>Metazoa</taxon>
        <taxon>Ecdysozoa</taxon>
        <taxon>Arthropoda</taxon>
        <taxon>Hexapoda</taxon>
        <taxon>Insecta</taxon>
        <taxon>Pterygota</taxon>
        <taxon>Neoptera</taxon>
        <taxon>Endopterygota</taxon>
        <taxon>Diptera</taxon>
        <taxon>Brachycera</taxon>
        <taxon>Muscomorpha</taxon>
        <taxon>Muscoidea</taxon>
        <taxon>Muscidae</taxon>
        <taxon>Musca</taxon>
    </lineage>
</organism>
<evidence type="ECO:0000256" key="4">
    <source>
        <dbReference type="ARBA" id="ARBA00022989"/>
    </source>
</evidence>
<evidence type="ECO:0000256" key="6">
    <source>
        <dbReference type="ARBA" id="ARBA00023170"/>
    </source>
</evidence>
<feature type="domain" description="Putative ionotropic receptor ligand binding" evidence="9">
    <location>
        <begin position="1"/>
        <end position="70"/>
    </location>
</feature>
<dbReference type="SUPFAM" id="SSF53850">
    <property type="entry name" value="Periplasmic binding protein-like II"/>
    <property type="match status" value="1"/>
</dbReference>
<proteinExistence type="predicted"/>
<evidence type="ECO:0000256" key="2">
    <source>
        <dbReference type="ARBA" id="ARBA00022475"/>
    </source>
</evidence>
<keyword evidence="4 8" id="KW-1133">Transmembrane helix</keyword>
<dbReference type="Gene3D" id="3.40.190.10">
    <property type="entry name" value="Periplasmic binding protein-like II"/>
    <property type="match status" value="1"/>
</dbReference>
<sequence>MMKIFEICRKMNVKNVVIMTKPLVGKVISFYTYSLYNGDYCNTELAMKEINRYENGRFQNDFLFPDFMKNFHGCKLTVCARIIPPMLTFNGDRSNESHLKEMHRLAGIEGEILKLVASTMDIKLEYRFTQSYFNPGRNDSFTGCIADLYENRADMAIGGMGALMPNGHYFSASYTHHTSPYVFVVRGGRPFGPITKLLNPLQMNVWQVILAQLFIIIIFIAWIERRGWWTLRNFILGSHNKYSIHNLFVTLLGSPLPNYAVPRRNFARFILVAWLLWTLELRNFYQGKMFDTLRQAKRQPTPKTIHELIDKDYTLLSSIYRDYFPHNKTIIISNTVERLHVVNSLDMPFTTTEVLDFMSYYNMINWKSSTLTYVDEVIYMYHCVVYFPKHSILLPSFNRKLKLLSDAGITSFVARQYIHPYYRNLKGQINTGEVKQITHKQLIGLYYIYVALNGVAVMVFILELGWKKIGTLKRVIHRFNKIKC</sequence>
<comment type="subcellular location">
    <subcellularLocation>
        <location evidence="1">Cell membrane</location>
        <topology evidence="1">Multi-pass membrane protein</topology>
    </subcellularLocation>
</comment>
<evidence type="ECO:0000313" key="10">
    <source>
        <dbReference type="Proteomes" id="UP001652621"/>
    </source>
</evidence>
<evidence type="ECO:0000256" key="5">
    <source>
        <dbReference type="ARBA" id="ARBA00023136"/>
    </source>
</evidence>
<keyword evidence="6" id="KW-0675">Receptor</keyword>
<evidence type="ECO:0000256" key="1">
    <source>
        <dbReference type="ARBA" id="ARBA00004651"/>
    </source>
</evidence>
<dbReference type="GeneID" id="131803422"/>
<protein>
    <submittedName>
        <fullName evidence="11">Uncharacterized protein LOC131803422</fullName>
    </submittedName>
</protein>
<dbReference type="Pfam" id="PF24061">
    <property type="entry name" value="LBD_receptor"/>
    <property type="match status" value="1"/>
</dbReference>
<dbReference type="PANTHER" id="PTHR42643">
    <property type="entry name" value="IONOTROPIC RECEPTOR 20A-RELATED"/>
    <property type="match status" value="1"/>
</dbReference>
<keyword evidence="7" id="KW-0325">Glycoprotein</keyword>
<dbReference type="Gene3D" id="1.10.287.70">
    <property type="match status" value="1"/>
</dbReference>
<dbReference type="RefSeq" id="XP_019890572.2">
    <property type="nucleotide sequence ID" value="XM_020035013.2"/>
</dbReference>
<keyword evidence="3 8" id="KW-0812">Transmembrane</keyword>
<evidence type="ECO:0000313" key="11">
    <source>
        <dbReference type="RefSeq" id="XP_058980698.1"/>
    </source>
</evidence>
<reference evidence="11" key="1">
    <citation type="submission" date="2025-08" db="UniProtKB">
        <authorList>
            <consortium name="RefSeq"/>
        </authorList>
    </citation>
    <scope>IDENTIFICATION</scope>
    <source>
        <strain evidence="11">Aabys</strain>
        <tissue evidence="11">Whole body</tissue>
    </source>
</reference>
<dbReference type="InterPro" id="IPR052192">
    <property type="entry name" value="Insect_Ionotropic_Sensory_Rcpt"/>
</dbReference>
<evidence type="ECO:0000256" key="7">
    <source>
        <dbReference type="ARBA" id="ARBA00023180"/>
    </source>
</evidence>
<evidence type="ECO:0000256" key="3">
    <source>
        <dbReference type="ARBA" id="ARBA00022692"/>
    </source>
</evidence>
<keyword evidence="2" id="KW-1003">Cell membrane</keyword>
<evidence type="ECO:0000259" key="9">
    <source>
        <dbReference type="Pfam" id="PF24061"/>
    </source>
</evidence>
<gene>
    <name evidence="11" type="primary">LOC131803422</name>
</gene>
<feature type="transmembrane region" description="Helical" evidence="8">
    <location>
        <begin position="445"/>
        <end position="466"/>
    </location>
</feature>
<dbReference type="RefSeq" id="XP_058980698.1">
    <property type="nucleotide sequence ID" value="XM_059124715.1"/>
</dbReference>
<name>A0ABM3V4I5_MUSDO</name>
<accession>A0ABM3V4I5</accession>
<keyword evidence="10" id="KW-1185">Reference proteome</keyword>
<dbReference type="PANTHER" id="PTHR42643:SF37">
    <property type="entry name" value="IONOTROPIC RECEPTOR 11A-RELATED"/>
    <property type="match status" value="1"/>
</dbReference>
<feature type="transmembrane region" description="Helical" evidence="8">
    <location>
        <begin position="205"/>
        <end position="223"/>
    </location>
</feature>
<dbReference type="InterPro" id="IPR056198">
    <property type="entry name" value="LBD_receptor"/>
</dbReference>
<keyword evidence="5 8" id="KW-0472">Membrane</keyword>
<evidence type="ECO:0000256" key="8">
    <source>
        <dbReference type="SAM" id="Phobius"/>
    </source>
</evidence>